<gene>
    <name evidence="1" type="ORF">Fot_56495</name>
</gene>
<comment type="caution">
    <text evidence="1">The sequence shown here is derived from an EMBL/GenBank/DDBJ whole genome shotgun (WGS) entry which is preliminary data.</text>
</comment>
<keyword evidence="2" id="KW-1185">Reference proteome</keyword>
<proteinExistence type="predicted"/>
<evidence type="ECO:0000313" key="2">
    <source>
        <dbReference type="Proteomes" id="UP001604277"/>
    </source>
</evidence>
<sequence>MLVLIAQALGRDAGTGEKDENRGENKGKPTTISPFKAIWQKERHHRTNQSFRQIIFLRKSTGGIHPFMQLPVQTEILELICVFLAFFLTGFFDGTEAAPPEKVERSTAGDESLLSLFFLIRHGYGRIKWLCRG</sequence>
<evidence type="ECO:0000313" key="1">
    <source>
        <dbReference type="EMBL" id="KAL2457084.1"/>
    </source>
</evidence>
<reference evidence="2" key="1">
    <citation type="submission" date="2024-07" db="EMBL/GenBank/DDBJ databases">
        <title>Two chromosome-level genome assemblies of Korean endemic species Abeliophyllum distichum and Forsythia ovata (Oleaceae).</title>
        <authorList>
            <person name="Jang H."/>
        </authorList>
    </citation>
    <scope>NUCLEOTIDE SEQUENCE [LARGE SCALE GENOMIC DNA]</scope>
</reference>
<organism evidence="1 2">
    <name type="scientific">Forsythia ovata</name>
    <dbReference type="NCBI Taxonomy" id="205694"/>
    <lineage>
        <taxon>Eukaryota</taxon>
        <taxon>Viridiplantae</taxon>
        <taxon>Streptophyta</taxon>
        <taxon>Embryophyta</taxon>
        <taxon>Tracheophyta</taxon>
        <taxon>Spermatophyta</taxon>
        <taxon>Magnoliopsida</taxon>
        <taxon>eudicotyledons</taxon>
        <taxon>Gunneridae</taxon>
        <taxon>Pentapetalae</taxon>
        <taxon>asterids</taxon>
        <taxon>lamiids</taxon>
        <taxon>Lamiales</taxon>
        <taxon>Oleaceae</taxon>
        <taxon>Forsythieae</taxon>
        <taxon>Forsythia</taxon>
    </lineage>
</organism>
<protein>
    <submittedName>
        <fullName evidence="1">Uncharacterized protein</fullName>
    </submittedName>
</protein>
<accession>A0ABD1NZP4</accession>
<dbReference type="Proteomes" id="UP001604277">
    <property type="component" value="Unassembled WGS sequence"/>
</dbReference>
<dbReference type="EMBL" id="JBFOLJ010000045">
    <property type="protein sequence ID" value="KAL2457084.1"/>
    <property type="molecule type" value="Genomic_DNA"/>
</dbReference>
<dbReference type="AlphaFoldDB" id="A0ABD1NZP4"/>
<name>A0ABD1NZP4_9LAMI</name>